<organism evidence="2 3">
    <name type="scientific">Stenotrophomonas maltophilia</name>
    <name type="common">Pseudomonas maltophilia</name>
    <name type="synonym">Xanthomonas maltophilia</name>
    <dbReference type="NCBI Taxonomy" id="40324"/>
    <lineage>
        <taxon>Bacteria</taxon>
        <taxon>Pseudomonadati</taxon>
        <taxon>Pseudomonadota</taxon>
        <taxon>Gammaproteobacteria</taxon>
        <taxon>Lysobacterales</taxon>
        <taxon>Lysobacteraceae</taxon>
        <taxon>Stenotrophomonas</taxon>
        <taxon>Stenotrophomonas maltophilia group</taxon>
    </lineage>
</organism>
<dbReference type="RefSeq" id="WP_111111726.1">
    <property type="nucleotide sequence ID" value="NZ_LXXM01000079.1"/>
</dbReference>
<dbReference type="InterPro" id="IPR009057">
    <property type="entry name" value="Homeodomain-like_sf"/>
</dbReference>
<gene>
    <name evidence="2" type="ORF">A7X83_04275</name>
</gene>
<dbReference type="AlphaFoldDB" id="A0A2W6J7W5"/>
<keyword evidence="1" id="KW-1133">Transmembrane helix</keyword>
<feature type="transmembrane region" description="Helical" evidence="1">
    <location>
        <begin position="21"/>
        <end position="44"/>
    </location>
</feature>
<accession>A0A2W6J7W5</accession>
<comment type="caution">
    <text evidence="2">The sequence shown here is derived from an EMBL/GenBank/DDBJ whole genome shotgun (WGS) entry which is preliminary data.</text>
</comment>
<reference evidence="2 3" key="1">
    <citation type="submission" date="2016-05" db="EMBL/GenBank/DDBJ databases">
        <authorList>
            <person name="Lavstsen T."/>
            <person name="Jespersen J.S."/>
        </authorList>
    </citation>
    <scope>NUCLEOTIDE SEQUENCE [LARGE SCALE GENOMIC DNA]</scope>
    <source>
        <strain evidence="2 3">SM-5815</strain>
    </source>
</reference>
<name>A0A2W6J7W5_STEMA</name>
<proteinExistence type="predicted"/>
<dbReference type="Proteomes" id="UP000249614">
    <property type="component" value="Unassembled WGS sequence"/>
</dbReference>
<dbReference type="SUPFAM" id="SSF48498">
    <property type="entry name" value="Tetracyclin repressor-like, C-terminal domain"/>
    <property type="match status" value="1"/>
</dbReference>
<keyword evidence="1" id="KW-0472">Membrane</keyword>
<evidence type="ECO:0000256" key="1">
    <source>
        <dbReference type="SAM" id="Phobius"/>
    </source>
</evidence>
<dbReference type="SUPFAM" id="SSF46689">
    <property type="entry name" value="Homeodomain-like"/>
    <property type="match status" value="1"/>
</dbReference>
<dbReference type="Gene3D" id="1.10.357.10">
    <property type="entry name" value="Tetracycline Repressor, domain 2"/>
    <property type="match status" value="1"/>
</dbReference>
<evidence type="ECO:0000313" key="2">
    <source>
        <dbReference type="EMBL" id="PZS95149.1"/>
    </source>
</evidence>
<protein>
    <submittedName>
        <fullName evidence="2">TetR family transcriptional regulator</fullName>
    </submittedName>
</protein>
<keyword evidence="1" id="KW-0812">Transmembrane</keyword>
<evidence type="ECO:0000313" key="3">
    <source>
        <dbReference type="Proteomes" id="UP000249614"/>
    </source>
</evidence>
<dbReference type="EMBL" id="LXXM01000079">
    <property type="protein sequence ID" value="PZS95149.1"/>
    <property type="molecule type" value="Genomic_DNA"/>
</dbReference>
<sequence length="204" mass="22229">MAAPKKTAARGRPPTITRERIADAGIAMTLPGLSFVGVAAALGVSHIALYKHVDNLAALRELVAEAIFERWQAPPLDAAERRSIEEDLREFQRSLRTLVDTNPGLAPFLVSHGAKTPEMLARIQRHHAEFSRVHGLPLEQAAWLLSTVAYHAVALADTVYSRHAAADTTRRPLDWKAQEAGFDRSMEALIIGALAMCGRSAAPR</sequence>
<dbReference type="InterPro" id="IPR036271">
    <property type="entry name" value="Tet_transcr_reg_TetR-rel_C_sf"/>
</dbReference>